<organism evidence="1 2">
    <name type="scientific">Persea americana</name>
    <name type="common">Avocado</name>
    <dbReference type="NCBI Taxonomy" id="3435"/>
    <lineage>
        <taxon>Eukaryota</taxon>
        <taxon>Viridiplantae</taxon>
        <taxon>Streptophyta</taxon>
        <taxon>Embryophyta</taxon>
        <taxon>Tracheophyta</taxon>
        <taxon>Spermatophyta</taxon>
        <taxon>Magnoliopsida</taxon>
        <taxon>Magnoliidae</taxon>
        <taxon>Laurales</taxon>
        <taxon>Lauraceae</taxon>
        <taxon>Persea</taxon>
    </lineage>
</organism>
<name>A0ACC2KUN1_PERAE</name>
<comment type="caution">
    <text evidence="1">The sequence shown here is derived from an EMBL/GenBank/DDBJ whole genome shotgun (WGS) entry which is preliminary data.</text>
</comment>
<evidence type="ECO:0000313" key="1">
    <source>
        <dbReference type="EMBL" id="KAJ8624527.1"/>
    </source>
</evidence>
<keyword evidence="2" id="KW-1185">Reference proteome</keyword>
<proteinExistence type="predicted"/>
<reference evidence="1 2" key="1">
    <citation type="journal article" date="2022" name="Hortic Res">
        <title>A haplotype resolved chromosomal level avocado genome allows analysis of novel avocado genes.</title>
        <authorList>
            <person name="Nath O."/>
            <person name="Fletcher S.J."/>
            <person name="Hayward A."/>
            <person name="Shaw L.M."/>
            <person name="Masouleh A.K."/>
            <person name="Furtado A."/>
            <person name="Henry R.J."/>
            <person name="Mitter N."/>
        </authorList>
    </citation>
    <scope>NUCLEOTIDE SEQUENCE [LARGE SCALE GENOMIC DNA]</scope>
    <source>
        <strain evidence="2">cv. Hass</strain>
    </source>
</reference>
<dbReference type="EMBL" id="CM056819">
    <property type="protein sequence ID" value="KAJ8624527.1"/>
    <property type="molecule type" value="Genomic_DNA"/>
</dbReference>
<evidence type="ECO:0000313" key="2">
    <source>
        <dbReference type="Proteomes" id="UP001234297"/>
    </source>
</evidence>
<dbReference type="Proteomes" id="UP001234297">
    <property type="component" value="Chromosome 11"/>
</dbReference>
<sequence>MDIFFFFLFIFLLCISKHIKRKITNKNLPPCPLTLPIIGHLHLLYKPLHQSLAQLSHRYGPILLLQFGSRPALVVSSSSAAEECFTKYDKAFASRPRLLAGKHLGYNYTTMTWAPYGHHWRNLRRVTTVEIFSTHRVNMFATIRHDELQLLVRQLLRASPSSIGFQKVELKLMLFDLVFNIMMKTISGEQYFGEGMGDVKEVKQFQQIVEETFALSGASNLLDFLPVLNWVDFCGIRKRLERLQTKRDELLQNLIEERKKMRSTMCCGDEEEEQGKKTLIDVLLSLQESDPEYYTDQIIKGILVMMFTAGTDTTAVTMEWAMSLMLNHPEVLEKARAELDMHVRHGHLLDEAALPKLHYLNNIIHETLRLCPAAPLLAPHESSEDCTVAGFDVPRGTMLLVNAWAIHRDPKVWVDPTRFMPERFEGGGGKQGAMFVPFGLGRRGCPGATLAMRVIGLVLGTLIQCFEWVRVEEEKVDMTEGGGLTMPKLKPLEAMYRPRESMVKLMKTKNPYLQKQSIIKDSSSTSSRVFSLLQPAAETGTSPVPFYLSLSRLHLLPPARQTSGRPTWPSPALRPPRTPPSLHYYRPPINLPALHYSPALQPPCTTRNPGPALCPSCTTALLGMKSQPSALFAVEGSPAQPYVYPELCPPRIRLSCITTQPSNLPALPGIPAQTSSLL</sequence>
<protein>
    <submittedName>
        <fullName evidence="1">Uncharacterized protein</fullName>
    </submittedName>
</protein>
<gene>
    <name evidence="1" type="ORF">MRB53_033057</name>
</gene>
<accession>A0ACC2KUN1</accession>